<dbReference type="Proteomes" id="UP000186922">
    <property type="component" value="Unassembled WGS sequence"/>
</dbReference>
<accession>A0A1D1VZZ4</accession>
<comment type="caution">
    <text evidence="2">The sequence shown here is derived from an EMBL/GenBank/DDBJ whole genome shotgun (WGS) entry which is preliminary data.</text>
</comment>
<proteinExistence type="predicted"/>
<sequence length="95" mass="9354">MARLLIFGAVLFTCLFVVSSGGYGGSSGMDKGYGGGYGGSSGNYGGSSGGYGGSSGGSSGGYGGYGGELRCYIRWLQTSCLTCALLTEPSSSVLL</sequence>
<gene>
    <name evidence="2" type="primary">RvY_16656</name>
    <name evidence="2" type="synonym">RvY_16656.1</name>
    <name evidence="2" type="ORF">RvY_16656-1</name>
</gene>
<feature type="signal peptide" evidence="1">
    <location>
        <begin position="1"/>
        <end position="20"/>
    </location>
</feature>
<keyword evidence="1" id="KW-0732">Signal</keyword>
<feature type="chain" id="PRO_5008899036" evidence="1">
    <location>
        <begin position="21"/>
        <end position="95"/>
    </location>
</feature>
<dbReference type="EMBL" id="BDGG01000014">
    <property type="protein sequence ID" value="GAV06711.1"/>
    <property type="molecule type" value="Genomic_DNA"/>
</dbReference>
<reference evidence="2 3" key="1">
    <citation type="journal article" date="2016" name="Nat. Commun.">
        <title>Extremotolerant tardigrade genome and improved radiotolerance of human cultured cells by tardigrade-unique protein.</title>
        <authorList>
            <person name="Hashimoto T."/>
            <person name="Horikawa D.D."/>
            <person name="Saito Y."/>
            <person name="Kuwahara H."/>
            <person name="Kozuka-Hata H."/>
            <person name="Shin-I T."/>
            <person name="Minakuchi Y."/>
            <person name="Ohishi K."/>
            <person name="Motoyama A."/>
            <person name="Aizu T."/>
            <person name="Enomoto A."/>
            <person name="Kondo K."/>
            <person name="Tanaka S."/>
            <person name="Hara Y."/>
            <person name="Koshikawa S."/>
            <person name="Sagara H."/>
            <person name="Miura T."/>
            <person name="Yokobori S."/>
            <person name="Miyagawa K."/>
            <person name="Suzuki Y."/>
            <person name="Kubo T."/>
            <person name="Oyama M."/>
            <person name="Kohara Y."/>
            <person name="Fujiyama A."/>
            <person name="Arakawa K."/>
            <person name="Katayama T."/>
            <person name="Toyoda A."/>
            <person name="Kunieda T."/>
        </authorList>
    </citation>
    <scope>NUCLEOTIDE SEQUENCE [LARGE SCALE GENOMIC DNA]</scope>
    <source>
        <strain evidence="2 3">YOKOZUNA-1</strain>
    </source>
</reference>
<evidence type="ECO:0000313" key="2">
    <source>
        <dbReference type="EMBL" id="GAV06711.1"/>
    </source>
</evidence>
<evidence type="ECO:0000256" key="1">
    <source>
        <dbReference type="SAM" id="SignalP"/>
    </source>
</evidence>
<evidence type="ECO:0000313" key="3">
    <source>
        <dbReference type="Proteomes" id="UP000186922"/>
    </source>
</evidence>
<keyword evidence="3" id="KW-1185">Reference proteome</keyword>
<name>A0A1D1VZZ4_RAMVA</name>
<organism evidence="2 3">
    <name type="scientific">Ramazzottius varieornatus</name>
    <name type="common">Water bear</name>
    <name type="synonym">Tardigrade</name>
    <dbReference type="NCBI Taxonomy" id="947166"/>
    <lineage>
        <taxon>Eukaryota</taxon>
        <taxon>Metazoa</taxon>
        <taxon>Ecdysozoa</taxon>
        <taxon>Tardigrada</taxon>
        <taxon>Eutardigrada</taxon>
        <taxon>Parachela</taxon>
        <taxon>Hypsibioidea</taxon>
        <taxon>Ramazzottiidae</taxon>
        <taxon>Ramazzottius</taxon>
    </lineage>
</organism>
<dbReference type="AlphaFoldDB" id="A0A1D1VZZ4"/>
<protein>
    <submittedName>
        <fullName evidence="2">Uncharacterized protein</fullName>
    </submittedName>
</protein>